<protein>
    <submittedName>
        <fullName evidence="2">Uncharacterized protein</fullName>
    </submittedName>
</protein>
<dbReference type="KEGG" id="pphr:APZ00_18655"/>
<dbReference type="STRING" id="121719.APZ00_18655"/>
<keyword evidence="3" id="KW-1185">Reference proteome</keyword>
<dbReference type="Proteomes" id="UP000064921">
    <property type="component" value="Chromosome"/>
</dbReference>
<reference evidence="2 3" key="1">
    <citation type="submission" date="2015-10" db="EMBL/GenBank/DDBJ databases">
        <title>The world's first case of liver abscess caused by Pannonibacter phragmitetus.</title>
        <authorList>
            <person name="Ming D."/>
            <person name="Wang M."/>
            <person name="Zhou Y."/>
            <person name="Jiang T."/>
            <person name="Hu S."/>
        </authorList>
    </citation>
    <scope>NUCLEOTIDE SEQUENCE [LARGE SCALE GENOMIC DNA]</scope>
    <source>
        <strain evidence="2 3">31801</strain>
    </source>
</reference>
<name>A0A0U3PAS3_9HYPH</name>
<feature type="compositionally biased region" description="Polar residues" evidence="1">
    <location>
        <begin position="7"/>
        <end position="18"/>
    </location>
</feature>
<accession>A0A0U3PAS3</accession>
<proteinExistence type="predicted"/>
<gene>
    <name evidence="2" type="ORF">APZ00_18655</name>
</gene>
<feature type="region of interest" description="Disordered" evidence="1">
    <location>
        <begin position="1"/>
        <end position="27"/>
    </location>
</feature>
<organism evidence="2 3">
    <name type="scientific">Pannonibacter phragmitetus</name>
    <dbReference type="NCBI Taxonomy" id="121719"/>
    <lineage>
        <taxon>Bacteria</taxon>
        <taxon>Pseudomonadati</taxon>
        <taxon>Pseudomonadota</taxon>
        <taxon>Alphaproteobacteria</taxon>
        <taxon>Hyphomicrobiales</taxon>
        <taxon>Stappiaceae</taxon>
        <taxon>Pannonibacter</taxon>
    </lineage>
</organism>
<evidence type="ECO:0000256" key="1">
    <source>
        <dbReference type="SAM" id="MobiDB-lite"/>
    </source>
</evidence>
<evidence type="ECO:0000313" key="3">
    <source>
        <dbReference type="Proteomes" id="UP000064921"/>
    </source>
</evidence>
<dbReference type="EMBL" id="CP013068">
    <property type="protein sequence ID" value="ALV28821.1"/>
    <property type="molecule type" value="Genomic_DNA"/>
</dbReference>
<dbReference type="AlphaFoldDB" id="A0A0U3PAS3"/>
<evidence type="ECO:0000313" key="2">
    <source>
        <dbReference type="EMBL" id="ALV28821.1"/>
    </source>
</evidence>
<sequence length="192" mass="21113">MEPPCMFSQTPARQTPVRQTPVHPSRKPLQAVLRDRAVRLKISTGALLLALLLGGTALPPSAFAQRQEDLTIPQDMTRYIGPVVAERDDLRQALTHELAEKEPSRAGKLITTLVNRTATAGGWPETYAVIAAQAAPLMERLEGVSLTPFCSISLSLPAMPESPPSRMPCCGRWLKGRRRTRRRTPAATTARW</sequence>